<protein>
    <submittedName>
        <fullName evidence="1">Uncharacterized protein</fullName>
    </submittedName>
</protein>
<accession>M0N8Y8</accession>
<dbReference type="EMBL" id="AOME01000028">
    <property type="protein sequence ID" value="EMA54351.1"/>
    <property type="molecule type" value="Genomic_DNA"/>
</dbReference>
<dbReference type="Proteomes" id="UP000011625">
    <property type="component" value="Unassembled WGS sequence"/>
</dbReference>
<comment type="caution">
    <text evidence="1">The sequence shown here is derived from an EMBL/GenBank/DDBJ whole genome shotgun (WGS) entry which is preliminary data.</text>
</comment>
<gene>
    <name evidence="1" type="ORF">C450_05960</name>
</gene>
<name>M0N8Y8_9EURY</name>
<dbReference type="OrthoDB" id="215875at2157"/>
<evidence type="ECO:0000313" key="1">
    <source>
        <dbReference type="EMBL" id="EMA54351.1"/>
    </source>
</evidence>
<sequence length="112" mass="12714">MSVDQKREKVVSLLRGIDREAKDDSAATFRAVSHSAKSTRLGMLTIERLYEVLTDYDDASTWGQTADQLRDRLRLDALESRDYGDAFDGRPFRSAELTALIGQLEQYQEAKL</sequence>
<dbReference type="RefSeq" id="WP_005041258.1">
    <property type="nucleotide sequence ID" value="NZ_AOME01000028.1"/>
</dbReference>
<organism evidence="1 2">
    <name type="scientific">Halococcus salifodinae DSM 8989</name>
    <dbReference type="NCBI Taxonomy" id="1227456"/>
    <lineage>
        <taxon>Archaea</taxon>
        <taxon>Methanobacteriati</taxon>
        <taxon>Methanobacteriota</taxon>
        <taxon>Stenosarchaea group</taxon>
        <taxon>Halobacteria</taxon>
        <taxon>Halobacteriales</taxon>
        <taxon>Halococcaceae</taxon>
        <taxon>Halococcus</taxon>
    </lineage>
</organism>
<keyword evidence="2" id="KW-1185">Reference proteome</keyword>
<dbReference type="STRING" id="1227456.C450_05960"/>
<dbReference type="PATRIC" id="fig|1227456.3.peg.1201"/>
<proteinExistence type="predicted"/>
<dbReference type="AlphaFoldDB" id="M0N8Y8"/>
<evidence type="ECO:0000313" key="2">
    <source>
        <dbReference type="Proteomes" id="UP000011625"/>
    </source>
</evidence>
<reference evidence="1 2" key="1">
    <citation type="journal article" date="2014" name="PLoS Genet.">
        <title>Phylogenetically driven sequencing of extremely halophilic archaea reveals strategies for static and dynamic osmo-response.</title>
        <authorList>
            <person name="Becker E.A."/>
            <person name="Seitzer P.M."/>
            <person name="Tritt A."/>
            <person name="Larsen D."/>
            <person name="Krusor M."/>
            <person name="Yao A.I."/>
            <person name="Wu D."/>
            <person name="Madern D."/>
            <person name="Eisen J.A."/>
            <person name="Darling A.E."/>
            <person name="Facciotti M.T."/>
        </authorList>
    </citation>
    <scope>NUCLEOTIDE SEQUENCE [LARGE SCALE GENOMIC DNA]</scope>
    <source>
        <strain evidence="1 2">DSM 8989</strain>
    </source>
</reference>